<comment type="caution">
    <text evidence="2">The sequence shown here is derived from an EMBL/GenBank/DDBJ whole genome shotgun (WGS) entry which is preliminary data.</text>
</comment>
<dbReference type="AlphaFoldDB" id="A0A252BTJ0"/>
<evidence type="ECO:0000256" key="1">
    <source>
        <dbReference type="SAM" id="MobiDB-lite"/>
    </source>
</evidence>
<name>A0A252BTJ0_9PROT</name>
<sequence length="66" mass="7674">MAIARGFVWPIPYHFYIKRAFVVYDTHPVLLYYRQSNRFGRHKTVIGPQDSGQARTSAPHPPHPPE</sequence>
<evidence type="ECO:0000313" key="2">
    <source>
        <dbReference type="EMBL" id="OUJ12226.1"/>
    </source>
</evidence>
<protein>
    <submittedName>
        <fullName evidence="2">Uncharacterized protein</fullName>
    </submittedName>
</protein>
<evidence type="ECO:0000313" key="3">
    <source>
        <dbReference type="Proteomes" id="UP000194931"/>
    </source>
</evidence>
<feature type="region of interest" description="Disordered" evidence="1">
    <location>
        <begin position="43"/>
        <end position="66"/>
    </location>
</feature>
<reference evidence="3" key="1">
    <citation type="submission" date="2014-06" db="EMBL/GenBank/DDBJ databases">
        <authorList>
            <person name="Winans N.J."/>
            <person name="Newell P.D."/>
            <person name="Douglas A.E."/>
        </authorList>
    </citation>
    <scope>NUCLEOTIDE SEQUENCE [LARGE SCALE GENOMIC DNA]</scope>
</reference>
<dbReference type="EMBL" id="JOPJ01000017">
    <property type="protein sequence ID" value="OUJ12226.1"/>
    <property type="molecule type" value="Genomic_DNA"/>
</dbReference>
<keyword evidence="3" id="KW-1185">Reference proteome</keyword>
<dbReference type="Proteomes" id="UP000194931">
    <property type="component" value="Unassembled WGS sequence"/>
</dbReference>
<proteinExistence type="predicted"/>
<dbReference type="STRING" id="1236501.GCA_000613865_00573"/>
<organism evidence="2 3">
    <name type="scientific">Acetobacter okinawensis</name>
    <dbReference type="NCBI Taxonomy" id="1076594"/>
    <lineage>
        <taxon>Bacteria</taxon>
        <taxon>Pseudomonadati</taxon>
        <taxon>Pseudomonadota</taxon>
        <taxon>Alphaproteobacteria</taxon>
        <taxon>Acetobacterales</taxon>
        <taxon>Acetobacteraceae</taxon>
        <taxon>Acetobacter</taxon>
    </lineage>
</organism>
<gene>
    <name evidence="2" type="ORF">HK26_03370</name>
</gene>
<accession>A0A252BTJ0</accession>